<dbReference type="GO" id="GO:0016209">
    <property type="term" value="F:antioxidant activity"/>
    <property type="evidence" value="ECO:0007669"/>
    <property type="project" value="UniProtKB-KW"/>
</dbReference>
<dbReference type="PANTHER" id="PTHR28630">
    <property type="match status" value="1"/>
</dbReference>
<evidence type="ECO:0000313" key="10">
    <source>
        <dbReference type="Proteomes" id="UP000823561"/>
    </source>
</evidence>
<dbReference type="CDD" id="cd02970">
    <property type="entry name" value="PRX_like2"/>
    <property type="match status" value="1"/>
</dbReference>
<comment type="subcellular location">
    <subcellularLocation>
        <location evidence="1">Cytoplasm</location>
    </subcellularLocation>
</comment>
<evidence type="ECO:0000256" key="1">
    <source>
        <dbReference type="ARBA" id="ARBA00004496"/>
    </source>
</evidence>
<dbReference type="PANTHER" id="PTHR28630:SF31">
    <property type="entry name" value="PEROXIREDOXIN-LIKE 2A"/>
    <property type="match status" value="1"/>
</dbReference>
<evidence type="ECO:0000256" key="6">
    <source>
        <dbReference type="ARBA" id="ARBA00023849"/>
    </source>
</evidence>
<accession>A0AAV6FIP9</accession>
<keyword evidence="4" id="KW-0676">Redox-active center</keyword>
<proteinExistence type="inferred from homology"/>
<comment type="caution">
    <text evidence="9">The sequence shown here is derived from an EMBL/GenBank/DDBJ whole genome shotgun (WGS) entry which is preliminary data.</text>
</comment>
<evidence type="ECO:0000256" key="2">
    <source>
        <dbReference type="ARBA" id="ARBA00022490"/>
    </source>
</evidence>
<reference evidence="9" key="1">
    <citation type="submission" date="2020-10" db="EMBL/GenBank/DDBJ databases">
        <title>Chromosome-scale genome assembly of the Allis shad, Alosa alosa.</title>
        <authorList>
            <person name="Margot Z."/>
            <person name="Christophe K."/>
            <person name="Cabau C."/>
            <person name="Louis A."/>
            <person name="Berthelot C."/>
            <person name="Parey E."/>
            <person name="Roest Crollius H."/>
            <person name="Montfort J."/>
            <person name="Robinson-Rechavi M."/>
            <person name="Bucao C."/>
            <person name="Bouchez O."/>
            <person name="Gislard M."/>
            <person name="Lluch J."/>
            <person name="Milhes M."/>
            <person name="Lampietro C."/>
            <person name="Lopez Roques C."/>
            <person name="Donnadieu C."/>
            <person name="Braasch I."/>
            <person name="Desvignes T."/>
            <person name="Postlethwait J."/>
            <person name="Bobe J."/>
            <person name="Guiguen Y."/>
        </authorList>
    </citation>
    <scope>NUCLEOTIDE SEQUENCE</scope>
    <source>
        <strain evidence="9">M-15738</strain>
        <tissue evidence="9">Blood</tissue>
    </source>
</reference>
<gene>
    <name evidence="9" type="ORF">AALO_G00278060</name>
</gene>
<keyword evidence="10" id="KW-1185">Reference proteome</keyword>
<keyword evidence="3" id="KW-0049">Antioxidant</keyword>
<dbReference type="AlphaFoldDB" id="A0AAV6FIP9"/>
<evidence type="ECO:0000256" key="3">
    <source>
        <dbReference type="ARBA" id="ARBA00022862"/>
    </source>
</evidence>
<evidence type="ECO:0000256" key="8">
    <source>
        <dbReference type="ARBA" id="ARBA00032129"/>
    </source>
</evidence>
<evidence type="ECO:0000256" key="7">
    <source>
        <dbReference type="ARBA" id="ARBA00032058"/>
    </source>
</evidence>
<dbReference type="InterPro" id="IPR032801">
    <property type="entry name" value="PXL2A/B/C"/>
</dbReference>
<sequence>MELVTRTVGSVVSTIADLLRSFTDLFLTQPLGATLRYLEETELKTLDGEKKAVKANTLWEKSGAVIMAEASELSSLKPQLDELGIPLVAVVKEDVGEEVQNFRPYFNGEIYLDEKRRFFGPRERKMGLSGFLRSGVWMNGYRAFKNGFLGNVYGEGFIMGGVFVIGPGSQGILLEHREMEFGDKVNIRHVANAVRDIQMELVPVPEH</sequence>
<comment type="similarity">
    <text evidence="5">Belongs to the peroxiredoxin-like PRXL2 family. PRXL2A subfamily.</text>
</comment>
<protein>
    <recommendedName>
        <fullName evidence="6">Peroxiredoxin-like 2A</fullName>
    </recommendedName>
    <alternativeName>
        <fullName evidence="8">Peroxiredoxin-like 2 activated in M-CSF stimulated monocytes</fullName>
    </alternativeName>
    <alternativeName>
        <fullName evidence="7">Redox-regulatory protein FAM213A</fullName>
    </alternativeName>
</protein>
<evidence type="ECO:0000256" key="5">
    <source>
        <dbReference type="ARBA" id="ARBA00023787"/>
    </source>
</evidence>
<keyword evidence="2" id="KW-0963">Cytoplasm</keyword>
<evidence type="ECO:0000313" key="9">
    <source>
        <dbReference type="EMBL" id="KAG5262714.1"/>
    </source>
</evidence>
<dbReference type="EMBL" id="JADWDJ010000022">
    <property type="protein sequence ID" value="KAG5262714.1"/>
    <property type="molecule type" value="Genomic_DNA"/>
</dbReference>
<dbReference type="GO" id="GO:0005737">
    <property type="term" value="C:cytoplasm"/>
    <property type="evidence" value="ECO:0007669"/>
    <property type="project" value="UniProtKB-SubCell"/>
</dbReference>
<dbReference type="Proteomes" id="UP000823561">
    <property type="component" value="Chromosome 22"/>
</dbReference>
<organism evidence="9 10">
    <name type="scientific">Alosa alosa</name>
    <name type="common">allis shad</name>
    <dbReference type="NCBI Taxonomy" id="278164"/>
    <lineage>
        <taxon>Eukaryota</taxon>
        <taxon>Metazoa</taxon>
        <taxon>Chordata</taxon>
        <taxon>Craniata</taxon>
        <taxon>Vertebrata</taxon>
        <taxon>Euteleostomi</taxon>
        <taxon>Actinopterygii</taxon>
        <taxon>Neopterygii</taxon>
        <taxon>Teleostei</taxon>
        <taxon>Clupei</taxon>
        <taxon>Clupeiformes</taxon>
        <taxon>Clupeoidei</taxon>
        <taxon>Clupeidae</taxon>
        <taxon>Alosa</taxon>
    </lineage>
</organism>
<name>A0AAV6FIP9_9TELE</name>
<dbReference type="Pfam" id="PF13911">
    <property type="entry name" value="AhpC-TSA_2"/>
    <property type="match status" value="1"/>
</dbReference>
<evidence type="ECO:0000256" key="4">
    <source>
        <dbReference type="ARBA" id="ARBA00023284"/>
    </source>
</evidence>